<dbReference type="STRING" id="930991.A0A0D0CKP4"/>
<sequence>MFFCSDSRQSHTSKNIWRPSATSLDPKAYVKKLKKNWAQGQHSDFLNAELAGYKTAISGGQSQEPSEPYNLSPTPPEHLSSITKEQEKHKVESMRKAIRTWMDYRSKKTPKPDRKRSAEDDPWCHLLAQLSGVLKAKPRALKPHQRWSKDHFNAIVKGTFKARWQQEKDLLSKNSKTAYCDQFTRSTFLQQPQSVQDEYTKLAQEEGKAALQEWNDTLTMPPSTFPADRQATIDRLAGFAGPILSGMAQALGMHVSLFVGGPEPHKGGQITVLTMHEGTDLNA</sequence>
<reference evidence="3" key="2">
    <citation type="submission" date="2015-01" db="EMBL/GenBank/DDBJ databases">
        <title>Evolutionary Origins and Diversification of the Mycorrhizal Mutualists.</title>
        <authorList>
            <consortium name="DOE Joint Genome Institute"/>
            <consortium name="Mycorrhizal Genomics Consortium"/>
            <person name="Kohler A."/>
            <person name="Kuo A."/>
            <person name="Nagy L.G."/>
            <person name="Floudas D."/>
            <person name="Copeland A."/>
            <person name="Barry K.W."/>
            <person name="Cichocki N."/>
            <person name="Veneault-Fourrey C."/>
            <person name="LaButti K."/>
            <person name="Lindquist E.A."/>
            <person name="Lipzen A."/>
            <person name="Lundell T."/>
            <person name="Morin E."/>
            <person name="Murat C."/>
            <person name="Riley R."/>
            <person name="Ohm R."/>
            <person name="Sun H."/>
            <person name="Tunlid A."/>
            <person name="Henrissat B."/>
            <person name="Grigoriev I.V."/>
            <person name="Hibbett D.S."/>
            <person name="Martin F."/>
        </authorList>
    </citation>
    <scope>NUCLEOTIDE SEQUENCE [LARGE SCALE GENOMIC DNA]</scope>
    <source>
        <strain evidence="3">Ve08.2h10</strain>
    </source>
</reference>
<protein>
    <submittedName>
        <fullName evidence="2">Uncharacterized protein</fullName>
    </submittedName>
</protein>
<feature type="region of interest" description="Disordered" evidence="1">
    <location>
        <begin position="58"/>
        <end position="90"/>
    </location>
</feature>
<dbReference type="Proteomes" id="UP000054538">
    <property type="component" value="Unassembled WGS sequence"/>
</dbReference>
<accession>A0A0D0CKP4</accession>
<name>A0A0D0CKP4_9AGAM</name>
<proteinExistence type="predicted"/>
<dbReference type="EMBL" id="KN827847">
    <property type="protein sequence ID" value="KIK75813.1"/>
    <property type="molecule type" value="Genomic_DNA"/>
</dbReference>
<gene>
    <name evidence="2" type="ORF">PAXRUDRAFT_36959</name>
</gene>
<evidence type="ECO:0000313" key="3">
    <source>
        <dbReference type="Proteomes" id="UP000054538"/>
    </source>
</evidence>
<dbReference type="InParanoid" id="A0A0D0CKP4"/>
<dbReference type="HOGENOM" id="CLU_064994_0_0_1"/>
<reference evidence="2 3" key="1">
    <citation type="submission" date="2014-04" db="EMBL/GenBank/DDBJ databases">
        <authorList>
            <consortium name="DOE Joint Genome Institute"/>
            <person name="Kuo A."/>
            <person name="Kohler A."/>
            <person name="Jargeat P."/>
            <person name="Nagy L.G."/>
            <person name="Floudas D."/>
            <person name="Copeland A."/>
            <person name="Barry K.W."/>
            <person name="Cichocki N."/>
            <person name="Veneault-Fourrey C."/>
            <person name="LaButti K."/>
            <person name="Lindquist E.A."/>
            <person name="Lipzen A."/>
            <person name="Lundell T."/>
            <person name="Morin E."/>
            <person name="Murat C."/>
            <person name="Sun H."/>
            <person name="Tunlid A."/>
            <person name="Henrissat B."/>
            <person name="Grigoriev I.V."/>
            <person name="Hibbett D.S."/>
            <person name="Martin F."/>
            <person name="Nordberg H.P."/>
            <person name="Cantor M.N."/>
            <person name="Hua S.X."/>
        </authorList>
    </citation>
    <scope>NUCLEOTIDE SEQUENCE [LARGE SCALE GENOMIC DNA]</scope>
    <source>
        <strain evidence="2 3">Ve08.2h10</strain>
    </source>
</reference>
<evidence type="ECO:0000313" key="2">
    <source>
        <dbReference type="EMBL" id="KIK75813.1"/>
    </source>
</evidence>
<evidence type="ECO:0000256" key="1">
    <source>
        <dbReference type="SAM" id="MobiDB-lite"/>
    </source>
</evidence>
<keyword evidence="3" id="KW-1185">Reference proteome</keyword>
<organism evidence="2 3">
    <name type="scientific">Paxillus rubicundulus Ve08.2h10</name>
    <dbReference type="NCBI Taxonomy" id="930991"/>
    <lineage>
        <taxon>Eukaryota</taxon>
        <taxon>Fungi</taxon>
        <taxon>Dikarya</taxon>
        <taxon>Basidiomycota</taxon>
        <taxon>Agaricomycotina</taxon>
        <taxon>Agaricomycetes</taxon>
        <taxon>Agaricomycetidae</taxon>
        <taxon>Boletales</taxon>
        <taxon>Paxilineae</taxon>
        <taxon>Paxillaceae</taxon>
        <taxon>Paxillus</taxon>
    </lineage>
</organism>
<feature type="compositionally biased region" description="Polar residues" evidence="1">
    <location>
        <begin position="58"/>
        <end position="72"/>
    </location>
</feature>
<dbReference type="AlphaFoldDB" id="A0A0D0CKP4"/>
<dbReference type="OrthoDB" id="3250313at2759"/>